<evidence type="ECO:0000313" key="1">
    <source>
        <dbReference type="EMBL" id="RVU18188.1"/>
    </source>
</evidence>
<dbReference type="Pfam" id="PF06693">
    <property type="entry name" value="DUF1190"/>
    <property type="match status" value="1"/>
</dbReference>
<comment type="caution">
    <text evidence="1">The sequence shown here is derived from an EMBL/GenBank/DDBJ whole genome shotgun (WGS) entry which is preliminary data.</text>
</comment>
<name>A0A3S2YS25_9HYPH</name>
<evidence type="ECO:0000313" key="2">
    <source>
        <dbReference type="Proteomes" id="UP000286997"/>
    </source>
</evidence>
<dbReference type="RefSeq" id="WP_127729403.1">
    <property type="nucleotide sequence ID" value="NZ_SACP01000010.1"/>
</dbReference>
<gene>
    <name evidence="1" type="ORF">EOE48_12465</name>
</gene>
<protein>
    <submittedName>
        <fullName evidence="1">DUF1190 domain-containing protein</fullName>
    </submittedName>
</protein>
<dbReference type="InterPro" id="IPR009576">
    <property type="entry name" value="Biofilm_formation_YgiB"/>
</dbReference>
<organism evidence="1 2">
    <name type="scientific">Methylobacterium oryzihabitans</name>
    <dbReference type="NCBI Taxonomy" id="2499852"/>
    <lineage>
        <taxon>Bacteria</taxon>
        <taxon>Pseudomonadati</taxon>
        <taxon>Pseudomonadota</taxon>
        <taxon>Alphaproteobacteria</taxon>
        <taxon>Hyphomicrobiales</taxon>
        <taxon>Methylobacteriaceae</taxon>
        <taxon>Methylobacterium</taxon>
    </lineage>
</organism>
<sequence>MAWAPSLSKRSQSVSLTLVAGAGIAAMALGRHDPSQREDDMLIYQTLVACRDAGLRSVADCDAADREAHRLYPSVAPRYQSRAACEAHHGCGGCLDGTAVSSDAAGRFVPSLSGFMLARRPDEDRPAQPLFRHETRGCGPARGGLVSSHGYCTASGGRVWGPSDGSGVAKVSSVLTRTVGSANSPRVVASGGFGGTGHAISAGHSGGGS</sequence>
<accession>A0A3S2YS25</accession>
<proteinExistence type="predicted"/>
<keyword evidence="2" id="KW-1185">Reference proteome</keyword>
<reference evidence="1 2" key="1">
    <citation type="submission" date="2019-01" db="EMBL/GenBank/DDBJ databases">
        <authorList>
            <person name="Chen W.-M."/>
        </authorList>
    </citation>
    <scope>NUCLEOTIDE SEQUENCE [LARGE SCALE GENOMIC DNA]</scope>
    <source>
        <strain evidence="1 2">TER-1</strain>
    </source>
</reference>
<dbReference type="EMBL" id="SACP01000010">
    <property type="protein sequence ID" value="RVU18188.1"/>
    <property type="molecule type" value="Genomic_DNA"/>
</dbReference>
<dbReference type="Proteomes" id="UP000286997">
    <property type="component" value="Unassembled WGS sequence"/>
</dbReference>
<dbReference type="AlphaFoldDB" id="A0A3S2YS25"/>
<dbReference type="OrthoDB" id="8005934at2"/>